<dbReference type="InterPro" id="IPR052155">
    <property type="entry name" value="Biofilm_reg_signaling"/>
</dbReference>
<dbReference type="NCBIfam" id="TIGR00254">
    <property type="entry name" value="GGDEF"/>
    <property type="match status" value="1"/>
</dbReference>
<dbReference type="CDD" id="cd01949">
    <property type="entry name" value="GGDEF"/>
    <property type="match status" value="1"/>
</dbReference>
<evidence type="ECO:0000313" key="4">
    <source>
        <dbReference type="Proteomes" id="UP001197214"/>
    </source>
</evidence>
<dbReference type="InterPro" id="IPR001633">
    <property type="entry name" value="EAL_dom"/>
</dbReference>
<dbReference type="SMART" id="SM00267">
    <property type="entry name" value="GGDEF"/>
    <property type="match status" value="1"/>
</dbReference>
<evidence type="ECO:0000259" key="2">
    <source>
        <dbReference type="PROSITE" id="PS50887"/>
    </source>
</evidence>
<organism evidence="3 4">
    <name type="scientific">Stakelama flava</name>
    <dbReference type="NCBI Taxonomy" id="2860338"/>
    <lineage>
        <taxon>Bacteria</taxon>
        <taxon>Pseudomonadati</taxon>
        <taxon>Pseudomonadota</taxon>
        <taxon>Alphaproteobacteria</taxon>
        <taxon>Sphingomonadales</taxon>
        <taxon>Sphingomonadaceae</taxon>
        <taxon>Stakelama</taxon>
    </lineage>
</organism>
<sequence>MLDLLPIPAAIVTLSNGELCFGAVNQPFRHAGLGTAAAQSPLVQHLGNAMKRFLLSRDSRHSFSWELGSSVDCRYFQVTLARRSACGADPQCLVSLVDQTGEQRTEHSLRREMSTDALTGLPNRTGFGDLIDATIDDARRDQYAVLAINLDRFSRINACMGGVSGDELLISVARRLKGALRGRDVLARTGGDEFAILLVLDDGPEDAVQVASRIRGALASPFRLSDFEIRVDCAIGVALGTDNMRVVEDMIRHAQFAVNRAKRTGRTEIYQSQIFALARRQFGIETELRRAIDTGRMMLHYQPICDLATGRVVSFEALARWRNEAGQEIPPSEFIPVAEESGLIVPLGRWAIEEAAKTLSLWDRGGEAAQGVKLAVNLSAIQLQRDDVPQLLQDTLSRYALGGDRITLELTESAIVSDPDRITKLMHALKEIGATLAMDDFGTGYSNLAYLQRLPIDVLKIDRSFVAGMLADRDKIAIVRAVLSLAQALGMATTAEGIETNELAQTLAALGCTYGQGFLYARPLAPNAAYQFLLDRNA</sequence>
<evidence type="ECO:0000313" key="3">
    <source>
        <dbReference type="EMBL" id="MBW4330491.1"/>
    </source>
</evidence>
<dbReference type="EMBL" id="JAHWZX010000004">
    <property type="protein sequence ID" value="MBW4330491.1"/>
    <property type="molecule type" value="Genomic_DNA"/>
</dbReference>
<dbReference type="PANTHER" id="PTHR44757">
    <property type="entry name" value="DIGUANYLATE CYCLASE DGCP"/>
    <property type="match status" value="1"/>
</dbReference>
<dbReference type="PROSITE" id="PS50887">
    <property type="entry name" value="GGDEF"/>
    <property type="match status" value="1"/>
</dbReference>
<dbReference type="CDD" id="cd01948">
    <property type="entry name" value="EAL"/>
    <property type="match status" value="1"/>
</dbReference>
<keyword evidence="4" id="KW-1185">Reference proteome</keyword>
<feature type="domain" description="GGDEF" evidence="2">
    <location>
        <begin position="141"/>
        <end position="274"/>
    </location>
</feature>
<dbReference type="PROSITE" id="PS50883">
    <property type="entry name" value="EAL"/>
    <property type="match status" value="1"/>
</dbReference>
<dbReference type="InterPro" id="IPR000160">
    <property type="entry name" value="GGDEF_dom"/>
</dbReference>
<dbReference type="RefSeq" id="WP_219237687.1">
    <property type="nucleotide sequence ID" value="NZ_JAHWZX010000004.1"/>
</dbReference>
<protein>
    <submittedName>
        <fullName evidence="3">EAL domain-containing protein</fullName>
    </submittedName>
</protein>
<dbReference type="SMART" id="SM00052">
    <property type="entry name" value="EAL"/>
    <property type="match status" value="1"/>
</dbReference>
<accession>A0ABS6XJV9</accession>
<name>A0ABS6XJV9_9SPHN</name>
<evidence type="ECO:0000259" key="1">
    <source>
        <dbReference type="PROSITE" id="PS50883"/>
    </source>
</evidence>
<reference evidence="3 4" key="1">
    <citation type="submission" date="2021-07" db="EMBL/GenBank/DDBJ databases">
        <title>Stakelama flava sp. nov., a novel endophytic bacterium isolated from branch of Kandelia candel.</title>
        <authorList>
            <person name="Tuo L."/>
        </authorList>
    </citation>
    <scope>NUCLEOTIDE SEQUENCE [LARGE SCALE GENOMIC DNA]</scope>
    <source>
        <strain evidence="3 4">CBK3Z-3</strain>
    </source>
</reference>
<comment type="caution">
    <text evidence="3">The sequence shown here is derived from an EMBL/GenBank/DDBJ whole genome shotgun (WGS) entry which is preliminary data.</text>
</comment>
<dbReference type="PANTHER" id="PTHR44757:SF2">
    <property type="entry name" value="BIOFILM ARCHITECTURE MAINTENANCE PROTEIN MBAA"/>
    <property type="match status" value="1"/>
</dbReference>
<dbReference type="Pfam" id="PF00563">
    <property type="entry name" value="EAL"/>
    <property type="match status" value="1"/>
</dbReference>
<feature type="domain" description="EAL" evidence="1">
    <location>
        <begin position="281"/>
        <end position="537"/>
    </location>
</feature>
<gene>
    <name evidence="3" type="ORF">KY084_06335</name>
</gene>
<dbReference type="Proteomes" id="UP001197214">
    <property type="component" value="Unassembled WGS sequence"/>
</dbReference>
<proteinExistence type="predicted"/>
<dbReference type="Pfam" id="PF00990">
    <property type="entry name" value="GGDEF"/>
    <property type="match status" value="1"/>
</dbReference>